<organism evidence="1">
    <name type="scientific">Arundo donax</name>
    <name type="common">Giant reed</name>
    <name type="synonym">Donax arundinaceus</name>
    <dbReference type="NCBI Taxonomy" id="35708"/>
    <lineage>
        <taxon>Eukaryota</taxon>
        <taxon>Viridiplantae</taxon>
        <taxon>Streptophyta</taxon>
        <taxon>Embryophyta</taxon>
        <taxon>Tracheophyta</taxon>
        <taxon>Spermatophyta</taxon>
        <taxon>Magnoliopsida</taxon>
        <taxon>Liliopsida</taxon>
        <taxon>Poales</taxon>
        <taxon>Poaceae</taxon>
        <taxon>PACMAD clade</taxon>
        <taxon>Arundinoideae</taxon>
        <taxon>Arundineae</taxon>
        <taxon>Arundo</taxon>
    </lineage>
</organism>
<reference evidence="1" key="1">
    <citation type="submission" date="2014-09" db="EMBL/GenBank/DDBJ databases">
        <authorList>
            <person name="Magalhaes I.L.F."/>
            <person name="Oliveira U."/>
            <person name="Santos F.R."/>
            <person name="Vidigal T.H.D.A."/>
            <person name="Brescovit A.D."/>
            <person name="Santos A.J."/>
        </authorList>
    </citation>
    <scope>NUCLEOTIDE SEQUENCE</scope>
    <source>
        <tissue evidence="1">Shoot tissue taken approximately 20 cm above the soil surface</tissue>
    </source>
</reference>
<accession>A0A0A9GXB8</accession>
<sequence>MILASHVYLMKLMVSLQTKSITILSLRALDMTTYIL</sequence>
<proteinExistence type="predicted"/>
<name>A0A0A9GXB8_ARUDO</name>
<dbReference type="AlphaFoldDB" id="A0A0A9GXB8"/>
<evidence type="ECO:0000313" key="1">
    <source>
        <dbReference type="EMBL" id="JAE29610.1"/>
    </source>
</evidence>
<reference evidence="1" key="2">
    <citation type="journal article" date="2015" name="Data Brief">
        <title>Shoot transcriptome of the giant reed, Arundo donax.</title>
        <authorList>
            <person name="Barrero R.A."/>
            <person name="Guerrero F.D."/>
            <person name="Moolhuijzen P."/>
            <person name="Goolsby J.A."/>
            <person name="Tidwell J."/>
            <person name="Bellgard S.E."/>
            <person name="Bellgard M.I."/>
        </authorList>
    </citation>
    <scope>NUCLEOTIDE SEQUENCE</scope>
    <source>
        <tissue evidence="1">Shoot tissue taken approximately 20 cm above the soil surface</tissue>
    </source>
</reference>
<dbReference type="EMBL" id="GBRH01168286">
    <property type="protein sequence ID" value="JAE29610.1"/>
    <property type="molecule type" value="Transcribed_RNA"/>
</dbReference>
<protein>
    <submittedName>
        <fullName evidence="1">Uncharacterized protein</fullName>
    </submittedName>
</protein>